<dbReference type="AlphaFoldDB" id="A0A210QDD2"/>
<evidence type="ECO:0000256" key="5">
    <source>
        <dbReference type="ARBA" id="ARBA00023288"/>
    </source>
</evidence>
<keyword evidence="4" id="KW-0143">Chaperone</keyword>
<dbReference type="STRING" id="6573.A0A210QDD2"/>
<reference evidence="8 9" key="1">
    <citation type="journal article" date="2017" name="Nat. Ecol. Evol.">
        <title>Scallop genome provides insights into evolution of bilaterian karyotype and development.</title>
        <authorList>
            <person name="Wang S."/>
            <person name="Zhang J."/>
            <person name="Jiao W."/>
            <person name="Li J."/>
            <person name="Xun X."/>
            <person name="Sun Y."/>
            <person name="Guo X."/>
            <person name="Huan P."/>
            <person name="Dong B."/>
            <person name="Zhang L."/>
            <person name="Hu X."/>
            <person name="Sun X."/>
            <person name="Wang J."/>
            <person name="Zhao C."/>
            <person name="Wang Y."/>
            <person name="Wang D."/>
            <person name="Huang X."/>
            <person name="Wang R."/>
            <person name="Lv J."/>
            <person name="Li Y."/>
            <person name="Zhang Z."/>
            <person name="Liu B."/>
            <person name="Lu W."/>
            <person name="Hui Y."/>
            <person name="Liang J."/>
            <person name="Zhou Z."/>
            <person name="Hou R."/>
            <person name="Li X."/>
            <person name="Liu Y."/>
            <person name="Li H."/>
            <person name="Ning X."/>
            <person name="Lin Y."/>
            <person name="Zhao L."/>
            <person name="Xing Q."/>
            <person name="Dou J."/>
            <person name="Li Y."/>
            <person name="Mao J."/>
            <person name="Guo H."/>
            <person name="Dou H."/>
            <person name="Li T."/>
            <person name="Mu C."/>
            <person name="Jiang W."/>
            <person name="Fu Q."/>
            <person name="Fu X."/>
            <person name="Miao Y."/>
            <person name="Liu J."/>
            <person name="Yu Q."/>
            <person name="Li R."/>
            <person name="Liao H."/>
            <person name="Li X."/>
            <person name="Kong Y."/>
            <person name="Jiang Z."/>
            <person name="Chourrout D."/>
            <person name="Li R."/>
            <person name="Bao Z."/>
        </authorList>
    </citation>
    <scope>NUCLEOTIDE SEQUENCE [LARGE SCALE GENOMIC DNA]</scope>
    <source>
        <strain evidence="8 9">PY_sf001</strain>
    </source>
</reference>
<evidence type="ECO:0000259" key="7">
    <source>
        <dbReference type="PROSITE" id="PS50076"/>
    </source>
</evidence>
<comment type="subcellular location">
    <subcellularLocation>
        <location evidence="1">Membrane</location>
        <topology evidence="1">Lipid-anchor</topology>
    </subcellularLocation>
</comment>
<dbReference type="SUPFAM" id="SSF46565">
    <property type="entry name" value="Chaperone J-domain"/>
    <property type="match status" value="1"/>
</dbReference>
<dbReference type="Proteomes" id="UP000242188">
    <property type="component" value="Unassembled WGS sequence"/>
</dbReference>
<evidence type="ECO:0000256" key="1">
    <source>
        <dbReference type="ARBA" id="ARBA00004635"/>
    </source>
</evidence>
<comment type="caution">
    <text evidence="8">The sequence shown here is derived from an EMBL/GenBank/DDBJ whole genome shotgun (WGS) entry which is preliminary data.</text>
</comment>
<dbReference type="PANTHER" id="PTHR44027">
    <property type="entry name" value="DNAJ HOMOLOG SUBFAMILY C MEMBER 5 HOMOLOG"/>
    <property type="match status" value="1"/>
</dbReference>
<name>A0A210QDD2_MIZYE</name>
<feature type="region of interest" description="Disordered" evidence="6">
    <location>
        <begin position="159"/>
        <end position="235"/>
    </location>
</feature>
<evidence type="ECO:0000313" key="9">
    <source>
        <dbReference type="Proteomes" id="UP000242188"/>
    </source>
</evidence>
<dbReference type="SMART" id="SM00271">
    <property type="entry name" value="DnaJ"/>
    <property type="match status" value="1"/>
</dbReference>
<evidence type="ECO:0000256" key="6">
    <source>
        <dbReference type="SAM" id="MobiDB-lite"/>
    </source>
</evidence>
<dbReference type="Pfam" id="PF00226">
    <property type="entry name" value="DnaJ"/>
    <property type="match status" value="1"/>
</dbReference>
<dbReference type="InterPro" id="IPR001623">
    <property type="entry name" value="DnaJ_domain"/>
</dbReference>
<dbReference type="InterPro" id="IPR051434">
    <property type="entry name" value="DnaJ_C_subfamily_member5"/>
</dbReference>
<feature type="compositionally biased region" description="Polar residues" evidence="6">
    <location>
        <begin position="164"/>
        <end position="175"/>
    </location>
</feature>
<dbReference type="GO" id="GO:0005737">
    <property type="term" value="C:cytoplasm"/>
    <property type="evidence" value="ECO:0007669"/>
    <property type="project" value="UniProtKB-ARBA"/>
</dbReference>
<dbReference type="PROSITE" id="PS50076">
    <property type="entry name" value="DNAJ_2"/>
    <property type="match status" value="1"/>
</dbReference>
<dbReference type="GO" id="GO:1900073">
    <property type="term" value="P:regulation of neuromuscular synaptic transmission"/>
    <property type="evidence" value="ECO:0007669"/>
    <property type="project" value="TreeGrafter"/>
</dbReference>
<sequence>MLIQTGNIQGIVSLYLMKSGNSLYELLGLKKEATHDEIRKAYRRLALRFHPDKNPDNPEAADKFKDIAKAHTVLTDTTKRGIYDRYGSMGIYLADQIGEENVNMYLTLTSGWCKALFVVCGLITGCYCCCCCCCCCNFCCGKCRPRAPDEEGEYANLHDEFSSPEDQSPVTSQPQGGTGAIVMGPPPSDANETTSLNADSKPTYGVDGKEIEPTNQNEQHTRQRPPLFDDDMADS</sequence>
<evidence type="ECO:0000256" key="3">
    <source>
        <dbReference type="ARBA" id="ARBA00023139"/>
    </source>
</evidence>
<dbReference type="GO" id="GO:0016020">
    <property type="term" value="C:membrane"/>
    <property type="evidence" value="ECO:0007669"/>
    <property type="project" value="UniProtKB-SubCell"/>
</dbReference>
<organism evidence="8 9">
    <name type="scientific">Mizuhopecten yessoensis</name>
    <name type="common">Japanese scallop</name>
    <name type="synonym">Patinopecten yessoensis</name>
    <dbReference type="NCBI Taxonomy" id="6573"/>
    <lineage>
        <taxon>Eukaryota</taxon>
        <taxon>Metazoa</taxon>
        <taxon>Spiralia</taxon>
        <taxon>Lophotrochozoa</taxon>
        <taxon>Mollusca</taxon>
        <taxon>Bivalvia</taxon>
        <taxon>Autobranchia</taxon>
        <taxon>Pteriomorphia</taxon>
        <taxon>Pectinida</taxon>
        <taxon>Pectinoidea</taxon>
        <taxon>Pectinidae</taxon>
        <taxon>Mizuhopecten</taxon>
    </lineage>
</organism>
<keyword evidence="3" id="KW-0564">Palmitate</keyword>
<feature type="domain" description="J" evidence="7">
    <location>
        <begin position="22"/>
        <end position="87"/>
    </location>
</feature>
<dbReference type="Gene3D" id="1.10.287.110">
    <property type="entry name" value="DnaJ domain"/>
    <property type="match status" value="1"/>
</dbReference>
<keyword evidence="9" id="KW-1185">Reference proteome</keyword>
<evidence type="ECO:0000256" key="4">
    <source>
        <dbReference type="ARBA" id="ARBA00023186"/>
    </source>
</evidence>
<dbReference type="PRINTS" id="PR00625">
    <property type="entry name" value="JDOMAIN"/>
</dbReference>
<dbReference type="GO" id="GO:0061177">
    <property type="term" value="C:type Is terminal bouton"/>
    <property type="evidence" value="ECO:0007669"/>
    <property type="project" value="TreeGrafter"/>
</dbReference>
<dbReference type="PANTHER" id="PTHR44027:SF7">
    <property type="entry name" value="DNAJ HOMOLOG SUBFAMILY C MEMBER 5 HOMOLOG"/>
    <property type="match status" value="1"/>
</dbReference>
<evidence type="ECO:0000313" key="8">
    <source>
        <dbReference type="EMBL" id="OWF46757.1"/>
    </source>
</evidence>
<accession>A0A210QDD2</accession>
<dbReference type="EMBL" id="NEDP02004093">
    <property type="protein sequence ID" value="OWF46757.1"/>
    <property type="molecule type" value="Genomic_DNA"/>
</dbReference>
<evidence type="ECO:0000256" key="2">
    <source>
        <dbReference type="ARBA" id="ARBA00023136"/>
    </source>
</evidence>
<gene>
    <name evidence="8" type="ORF">KP79_PYT18868</name>
</gene>
<dbReference type="OrthoDB" id="445556at2759"/>
<keyword evidence="5" id="KW-0449">Lipoprotein</keyword>
<keyword evidence="2" id="KW-0472">Membrane</keyword>
<protein>
    <submittedName>
        <fullName evidence="8">Cysteine string protein</fullName>
    </submittedName>
</protein>
<feature type="compositionally biased region" description="Polar residues" evidence="6">
    <location>
        <begin position="190"/>
        <end position="200"/>
    </location>
</feature>
<dbReference type="InterPro" id="IPR036869">
    <property type="entry name" value="J_dom_sf"/>
</dbReference>
<proteinExistence type="predicted"/>
<dbReference type="CDD" id="cd06257">
    <property type="entry name" value="DnaJ"/>
    <property type="match status" value="1"/>
</dbReference>